<reference evidence="1 2" key="1">
    <citation type="submission" date="2021-06" db="EMBL/GenBank/DDBJ databases">
        <authorList>
            <person name="Palmer J.M."/>
        </authorList>
    </citation>
    <scope>NUCLEOTIDE SEQUENCE [LARGE SCALE GENOMIC DNA]</scope>
    <source>
        <strain evidence="1 2">XC_2019</strain>
        <tissue evidence="1">Muscle</tissue>
    </source>
</reference>
<dbReference type="PANTHER" id="PTHR15758">
    <property type="entry name" value="BCL-2-LIKE PROTEIN 13"/>
    <property type="match status" value="1"/>
</dbReference>
<comment type="caution">
    <text evidence="1">The sequence shown here is derived from an EMBL/GenBank/DDBJ whole genome shotgun (WGS) entry which is preliminary data.</text>
</comment>
<dbReference type="SUPFAM" id="SSF56854">
    <property type="entry name" value="Bcl-2 inhibitors of programmed cell death"/>
    <property type="match status" value="1"/>
</dbReference>
<evidence type="ECO:0000313" key="2">
    <source>
        <dbReference type="Proteomes" id="UP001434883"/>
    </source>
</evidence>
<name>A0ABV0RB61_9TELE</name>
<gene>
    <name evidence="1" type="ORF">XENOCAPTIV_023653</name>
</gene>
<keyword evidence="2" id="KW-1185">Reference proteome</keyword>
<dbReference type="InterPro" id="IPR042398">
    <property type="entry name" value="BCL2L13"/>
</dbReference>
<evidence type="ECO:0000313" key="1">
    <source>
        <dbReference type="EMBL" id="MEQ2205366.1"/>
    </source>
</evidence>
<dbReference type="EMBL" id="JAHRIN010042064">
    <property type="protein sequence ID" value="MEQ2205366.1"/>
    <property type="molecule type" value="Genomic_DNA"/>
</dbReference>
<dbReference type="InterPro" id="IPR036834">
    <property type="entry name" value="Bcl-2-like_sf"/>
</dbReference>
<organism evidence="1 2">
    <name type="scientific">Xenoophorus captivus</name>
    <dbReference type="NCBI Taxonomy" id="1517983"/>
    <lineage>
        <taxon>Eukaryota</taxon>
        <taxon>Metazoa</taxon>
        <taxon>Chordata</taxon>
        <taxon>Craniata</taxon>
        <taxon>Vertebrata</taxon>
        <taxon>Euteleostomi</taxon>
        <taxon>Actinopterygii</taxon>
        <taxon>Neopterygii</taxon>
        <taxon>Teleostei</taxon>
        <taxon>Neoteleostei</taxon>
        <taxon>Acanthomorphata</taxon>
        <taxon>Ovalentaria</taxon>
        <taxon>Atherinomorphae</taxon>
        <taxon>Cyprinodontiformes</taxon>
        <taxon>Goodeidae</taxon>
        <taxon>Xenoophorus</taxon>
    </lineage>
</organism>
<dbReference type="PANTHER" id="PTHR15758:SF2">
    <property type="entry name" value="BCL-2-LIKE PROTEIN 13"/>
    <property type="match status" value="1"/>
</dbReference>
<protein>
    <submittedName>
        <fullName evidence="1">Uncharacterized protein</fullName>
    </submittedName>
</protein>
<proteinExistence type="predicted"/>
<accession>A0ABV0RB61</accession>
<sequence>FRYETKYVVLNYLGMLPVRRSQTPAADQGSLHCRKRTIFVVTLCYKCRYKGADIRGFPLRPLDYQKFQSTAQDLAKHTQAGWSKVLVPLVLLQALQSEGRPLTTLLQLGLRCLEEDEAPFIIQQGGWVPIRADYFSATVLKSRCSGMNVPPMKAEHLVRNKASSALWQTQPGLGSGGPVV</sequence>
<feature type="non-terminal residue" evidence="1">
    <location>
        <position position="1"/>
    </location>
</feature>
<dbReference type="Proteomes" id="UP001434883">
    <property type="component" value="Unassembled WGS sequence"/>
</dbReference>